<dbReference type="Proteomes" id="UP000574390">
    <property type="component" value="Unassembled WGS sequence"/>
</dbReference>
<dbReference type="EMBL" id="JABANM010028726">
    <property type="protein sequence ID" value="KAF4709230.1"/>
    <property type="molecule type" value="Genomic_DNA"/>
</dbReference>
<dbReference type="AlphaFoldDB" id="A0A7J6QP00"/>
<evidence type="ECO:0000313" key="2">
    <source>
        <dbReference type="Proteomes" id="UP000574390"/>
    </source>
</evidence>
<proteinExistence type="predicted"/>
<feature type="non-terminal residue" evidence="1">
    <location>
        <position position="118"/>
    </location>
</feature>
<comment type="caution">
    <text evidence="1">The sequence shown here is derived from an EMBL/GenBank/DDBJ whole genome shotgun (WGS) entry which is preliminary data.</text>
</comment>
<evidence type="ECO:0000313" key="1">
    <source>
        <dbReference type="EMBL" id="KAF4709230.1"/>
    </source>
</evidence>
<name>A0A7J6QP00_PEROL</name>
<protein>
    <submittedName>
        <fullName evidence="1">Uncharacterized protein</fullName>
    </submittedName>
</protein>
<gene>
    <name evidence="1" type="ORF">FOZ62_021320</name>
</gene>
<feature type="non-terminal residue" evidence="1">
    <location>
        <position position="1"/>
    </location>
</feature>
<organism evidence="1 2">
    <name type="scientific">Perkinsus olseni</name>
    <name type="common">Perkinsus atlanticus</name>
    <dbReference type="NCBI Taxonomy" id="32597"/>
    <lineage>
        <taxon>Eukaryota</taxon>
        <taxon>Sar</taxon>
        <taxon>Alveolata</taxon>
        <taxon>Perkinsozoa</taxon>
        <taxon>Perkinsea</taxon>
        <taxon>Perkinsida</taxon>
        <taxon>Perkinsidae</taxon>
        <taxon>Perkinsus</taxon>
    </lineage>
</organism>
<sequence length="118" mass="13521">KASMRPRLESFKESLVEAEEILSKSKKVMKVQLENELQSFATSVKGLHEDFNKRAPFSSDDMSISTAMDLLEDFTQELGQKRKQEADFQPNLDLFKMDAAVYKELEKVSEQVDSLKTI</sequence>
<accession>A0A7J6QP00</accession>
<reference evidence="1 2" key="1">
    <citation type="submission" date="2020-04" db="EMBL/GenBank/DDBJ databases">
        <title>Perkinsus olseni comparative genomics.</title>
        <authorList>
            <person name="Bogema D.R."/>
        </authorList>
    </citation>
    <scope>NUCLEOTIDE SEQUENCE [LARGE SCALE GENOMIC DNA]</scope>
    <source>
        <strain evidence="1">ATCC PRA-205</strain>
    </source>
</reference>